<dbReference type="Proteomes" id="UP001597540">
    <property type="component" value="Unassembled WGS sequence"/>
</dbReference>
<keyword evidence="6 8" id="KW-1133">Transmembrane helix</keyword>
<dbReference type="PANTHER" id="PTHR30472">
    <property type="entry name" value="FERRIC ENTEROBACTIN TRANSPORT SYSTEM PERMEASE PROTEIN"/>
    <property type="match status" value="1"/>
</dbReference>
<keyword evidence="4" id="KW-1003">Cell membrane</keyword>
<reference evidence="10" key="1">
    <citation type="journal article" date="2019" name="Int. J. Syst. Evol. Microbiol.">
        <title>The Global Catalogue of Microorganisms (GCM) 10K type strain sequencing project: providing services to taxonomists for standard genome sequencing and annotation.</title>
        <authorList>
            <consortium name="The Broad Institute Genomics Platform"/>
            <consortium name="The Broad Institute Genome Sequencing Center for Infectious Disease"/>
            <person name="Wu L."/>
            <person name="Ma J."/>
        </authorList>
    </citation>
    <scope>NUCLEOTIDE SEQUENCE [LARGE SCALE GENOMIC DNA]</scope>
    <source>
        <strain evidence="10">KCTC 33849</strain>
    </source>
</reference>
<organism evidence="9 10">
    <name type="scientific">Paenibacillus shunpengii</name>
    <dbReference type="NCBI Taxonomy" id="2054424"/>
    <lineage>
        <taxon>Bacteria</taxon>
        <taxon>Bacillati</taxon>
        <taxon>Bacillota</taxon>
        <taxon>Bacilli</taxon>
        <taxon>Bacillales</taxon>
        <taxon>Paenibacillaceae</taxon>
        <taxon>Paenibacillus</taxon>
    </lineage>
</organism>
<evidence type="ECO:0000256" key="1">
    <source>
        <dbReference type="ARBA" id="ARBA00004651"/>
    </source>
</evidence>
<dbReference type="InterPro" id="IPR000522">
    <property type="entry name" value="ABC_transptr_permease_BtuC"/>
</dbReference>
<accession>A0ABW5SVN0</accession>
<dbReference type="CDD" id="cd06550">
    <property type="entry name" value="TM_ABC_iron-siderophores_like"/>
    <property type="match status" value="1"/>
</dbReference>
<dbReference type="Pfam" id="PF01032">
    <property type="entry name" value="FecCD"/>
    <property type="match status" value="1"/>
</dbReference>
<proteinExistence type="inferred from homology"/>
<dbReference type="InterPro" id="IPR037294">
    <property type="entry name" value="ABC_BtuC-like"/>
</dbReference>
<feature type="transmembrane region" description="Helical" evidence="8">
    <location>
        <begin position="7"/>
        <end position="32"/>
    </location>
</feature>
<dbReference type="RefSeq" id="WP_379265009.1">
    <property type="nucleotide sequence ID" value="NZ_JBHUMJ010000011.1"/>
</dbReference>
<gene>
    <name evidence="9" type="ORF">ACFSVM_23980</name>
</gene>
<keyword evidence="10" id="KW-1185">Reference proteome</keyword>
<feature type="transmembrane region" description="Helical" evidence="8">
    <location>
        <begin position="278"/>
        <end position="295"/>
    </location>
</feature>
<protein>
    <submittedName>
        <fullName evidence="9">FecCD family ABC transporter permease</fullName>
    </submittedName>
</protein>
<feature type="transmembrane region" description="Helical" evidence="8">
    <location>
        <begin position="307"/>
        <end position="327"/>
    </location>
</feature>
<evidence type="ECO:0000256" key="6">
    <source>
        <dbReference type="ARBA" id="ARBA00022989"/>
    </source>
</evidence>
<evidence type="ECO:0000313" key="9">
    <source>
        <dbReference type="EMBL" id="MFD2703500.1"/>
    </source>
</evidence>
<feature type="transmembrane region" description="Helical" evidence="8">
    <location>
        <begin position="239"/>
        <end position="266"/>
    </location>
</feature>
<feature type="transmembrane region" description="Helical" evidence="8">
    <location>
        <begin position="154"/>
        <end position="175"/>
    </location>
</feature>
<evidence type="ECO:0000256" key="5">
    <source>
        <dbReference type="ARBA" id="ARBA00022692"/>
    </source>
</evidence>
<evidence type="ECO:0000256" key="3">
    <source>
        <dbReference type="ARBA" id="ARBA00022448"/>
    </source>
</evidence>
<comment type="similarity">
    <text evidence="2">Belongs to the binding-protein-dependent transport system permease family. FecCD subfamily.</text>
</comment>
<feature type="transmembrane region" description="Helical" evidence="8">
    <location>
        <begin position="94"/>
        <end position="113"/>
    </location>
</feature>
<sequence>MLSKRRVHPLLICLVAPVIIAVTILVSILYGAKDINASEVWNALFYFDSDSIDHQIILTSRLPRVVGALLIGAFLAVSGALMQGMTRNYLASPSIMGVSDGSVFVITICMILLPNTSSLGYIAYSLIGSAIGAGIVFSLAWLLPRGMTPVRMAILGTIIGTFLSGLSEAAATYFQVSQTVSFWYNARLHQMDPELIKLIIPFAIAGLVLAMGLARSITILSMGEEMATSLGQRTKWVKALSILSVVILTGISVALAGKIGFVGLLIPHITRFIVGIDYKWVIPCSALIGGIFLAWCDIMSRFINAPFETPIGVVTAIFGVPFFLYLIKTRGGKSDA</sequence>
<keyword evidence="3" id="KW-0813">Transport</keyword>
<dbReference type="PANTHER" id="PTHR30472:SF30">
    <property type="entry name" value="IRON-UPTAKE SYSTEM PERMEASE PROTEIN FEUB"/>
    <property type="match status" value="1"/>
</dbReference>
<evidence type="ECO:0000256" key="4">
    <source>
        <dbReference type="ARBA" id="ARBA00022475"/>
    </source>
</evidence>
<dbReference type="SUPFAM" id="SSF81345">
    <property type="entry name" value="ABC transporter involved in vitamin B12 uptake, BtuC"/>
    <property type="match status" value="1"/>
</dbReference>
<evidence type="ECO:0000313" key="10">
    <source>
        <dbReference type="Proteomes" id="UP001597540"/>
    </source>
</evidence>
<dbReference type="EMBL" id="JBHUMJ010000011">
    <property type="protein sequence ID" value="MFD2703500.1"/>
    <property type="molecule type" value="Genomic_DNA"/>
</dbReference>
<feature type="transmembrane region" description="Helical" evidence="8">
    <location>
        <begin position="65"/>
        <end position="82"/>
    </location>
</feature>
<evidence type="ECO:0000256" key="7">
    <source>
        <dbReference type="ARBA" id="ARBA00023136"/>
    </source>
</evidence>
<keyword evidence="5 8" id="KW-0812">Transmembrane</keyword>
<evidence type="ECO:0000256" key="2">
    <source>
        <dbReference type="ARBA" id="ARBA00007935"/>
    </source>
</evidence>
<evidence type="ECO:0000256" key="8">
    <source>
        <dbReference type="SAM" id="Phobius"/>
    </source>
</evidence>
<keyword evidence="7 8" id="KW-0472">Membrane</keyword>
<feature type="transmembrane region" description="Helical" evidence="8">
    <location>
        <begin position="195"/>
        <end position="218"/>
    </location>
</feature>
<name>A0ABW5SVN0_9BACL</name>
<dbReference type="Gene3D" id="1.10.3470.10">
    <property type="entry name" value="ABC transporter involved in vitamin B12 uptake, BtuC"/>
    <property type="match status" value="1"/>
</dbReference>
<comment type="subcellular location">
    <subcellularLocation>
        <location evidence="1">Cell membrane</location>
        <topology evidence="1">Multi-pass membrane protein</topology>
    </subcellularLocation>
</comment>
<comment type="caution">
    <text evidence="9">The sequence shown here is derived from an EMBL/GenBank/DDBJ whole genome shotgun (WGS) entry which is preliminary data.</text>
</comment>
<feature type="transmembrane region" description="Helical" evidence="8">
    <location>
        <begin position="119"/>
        <end position="142"/>
    </location>
</feature>